<feature type="region of interest" description="Disordered" evidence="1">
    <location>
        <begin position="28"/>
        <end position="159"/>
    </location>
</feature>
<name>A0A3Q9RR33_9BACI</name>
<proteinExistence type="predicted"/>
<evidence type="ECO:0000256" key="1">
    <source>
        <dbReference type="SAM" id="MobiDB-lite"/>
    </source>
</evidence>
<evidence type="ECO:0000313" key="4">
    <source>
        <dbReference type="Proteomes" id="UP000283095"/>
    </source>
</evidence>
<dbReference type="OrthoDB" id="2943974at2"/>
<dbReference type="Proteomes" id="UP000283095">
    <property type="component" value="Chromosome"/>
</dbReference>
<evidence type="ECO:0000256" key="2">
    <source>
        <dbReference type="SAM" id="Phobius"/>
    </source>
</evidence>
<keyword evidence="2" id="KW-1133">Transmembrane helix</keyword>
<organism evidence="3 4">
    <name type="scientific">Peribacillus asahii</name>
    <dbReference type="NCBI Taxonomy" id="228899"/>
    <lineage>
        <taxon>Bacteria</taxon>
        <taxon>Bacillati</taxon>
        <taxon>Bacillota</taxon>
        <taxon>Bacilli</taxon>
        <taxon>Bacillales</taxon>
        <taxon>Bacillaceae</taxon>
        <taxon>Peribacillus</taxon>
    </lineage>
</organism>
<sequence>MKTRNKVLAVVGSIFVIIMAFIIVNQKSQKEEGESVTVSEKSHTSDSNNETKDQKKGEEVGNDGDSNPNSASVSNDEEPSETGVGQDGNETSVGEASESEDISKTEDEDTKKEAGSLANGEVAGKTSETSKQDTQDTEAVPSTEEKSEGESGGLHFSSREEAMAFGFSRFTEEEVALYNKAAERGLTPEQEAMALQIAYSRFTAEEIAAIEEALGR</sequence>
<keyword evidence="2" id="KW-0472">Membrane</keyword>
<evidence type="ECO:0000313" key="3">
    <source>
        <dbReference type="EMBL" id="AZV45318.1"/>
    </source>
</evidence>
<dbReference type="RefSeq" id="WP_127762135.1">
    <property type="nucleotide sequence ID" value="NZ_CP026095.1"/>
</dbReference>
<gene>
    <name evidence="3" type="ORF">BAOM_4740</name>
</gene>
<feature type="compositionally biased region" description="Basic and acidic residues" evidence="1">
    <location>
        <begin position="101"/>
        <end position="114"/>
    </location>
</feature>
<keyword evidence="2" id="KW-0812">Transmembrane</keyword>
<protein>
    <submittedName>
        <fullName evidence="3">Uncharacterized protein</fullName>
    </submittedName>
</protein>
<accession>A0A3Q9RR33</accession>
<feature type="compositionally biased region" description="Polar residues" evidence="1">
    <location>
        <begin position="64"/>
        <end position="74"/>
    </location>
</feature>
<feature type="compositionally biased region" description="Basic and acidic residues" evidence="1">
    <location>
        <begin position="40"/>
        <end position="59"/>
    </location>
</feature>
<reference evidence="3 4" key="1">
    <citation type="submission" date="2018-01" db="EMBL/GenBank/DDBJ databases">
        <title>Bacillus asahii Genome sequencing and assembly.</title>
        <authorList>
            <person name="Jiang H."/>
            <person name="Feng Y."/>
            <person name="Zhao F."/>
            <person name="Lin X."/>
        </authorList>
    </citation>
    <scope>NUCLEOTIDE SEQUENCE [LARGE SCALE GENOMIC DNA]</scope>
    <source>
        <strain evidence="3 4">OM18</strain>
    </source>
</reference>
<feature type="transmembrane region" description="Helical" evidence="2">
    <location>
        <begin position="7"/>
        <end position="24"/>
    </location>
</feature>
<dbReference type="KEGG" id="pasa:BAOM_4740"/>
<dbReference type="EMBL" id="CP026095">
    <property type="protein sequence ID" value="AZV45318.1"/>
    <property type="molecule type" value="Genomic_DNA"/>
</dbReference>
<dbReference type="AlphaFoldDB" id="A0A3Q9RR33"/>